<evidence type="ECO:0000256" key="2">
    <source>
        <dbReference type="ARBA" id="ARBA00012485"/>
    </source>
</evidence>
<proteinExistence type="predicted"/>
<evidence type="ECO:0000259" key="7">
    <source>
        <dbReference type="PROSITE" id="PS50237"/>
    </source>
</evidence>
<dbReference type="PROSITE" id="PS50096">
    <property type="entry name" value="IQ"/>
    <property type="match status" value="1"/>
</dbReference>
<accession>A0A165WRS0</accession>
<evidence type="ECO:0000256" key="3">
    <source>
        <dbReference type="ARBA" id="ARBA00022679"/>
    </source>
</evidence>
<dbReference type="GO" id="GO:0000209">
    <property type="term" value="P:protein polyubiquitination"/>
    <property type="evidence" value="ECO:0007669"/>
    <property type="project" value="InterPro"/>
</dbReference>
<dbReference type="Gene3D" id="3.30.2160.10">
    <property type="entry name" value="Hect, E3 ligase catalytic domain"/>
    <property type="match status" value="1"/>
</dbReference>
<dbReference type="InterPro" id="IPR044611">
    <property type="entry name" value="E3A/B/C-like"/>
</dbReference>
<dbReference type="OrthoDB" id="8068875at2759"/>
<sequence>MIPLWGEEHKRKINLGGSRSASTHTAILDEAKSRRAERESNRRRQDGAVGIQTWWKGLRERRRIRDEMRRTFEGDVTGLNGLRCLALIGRDEEALGVWSAAMVAGGPETLFRFAGGDGQPSWLVLVKQVSLRLVQSVADEPDSQHAKHHLQVLAELLSSSPQLGILPVHIASYLLKHKLFAYLARAITSVPIEAKNRSKSLPLLVTLTTHPLSHFPVTSPEYAHVVSQIISEILSIPLLPNRLPLASLTQFSSRLPLTSLDVITPHISSIVASASSAPSSTLPDPKVNLVANLIAFAPPRYATLPAPALAAYLKLMTALMNALPPTALDPPLKSKAGSQGAAASTWAPDADTDSSDDEPHTRVAVVASFAAPVAAPTRPLDPRTKKRLATIPDVKHLHTLLHAAQLKASTQLDLVCFFLALTAVWPAVRERVLSTLVAYTGGGLVRQIWRSYVRGSALGKEENQAALMDSAHAEAWPPLIFLSDLYAQSLLTMGDDEFFASTSPSAVASSAGTTPRNPLTLDELTVFSRKLLNIAFTLYWREDQTGVQEGGVPGVNLKWEGVRERITKCLQAIHARDSRRHFTPPGHWHVVGSQVDMSTFIEAAVFEEQQLAQPAGQRPLSKRQVSYLSPRLGILNNIPFSIPFELRVSIFRSFVATDMMARGGIDRHSRGRGARTRVSVRRGNVAQDGFDRLDGADLKGPIEITFIDQFGQEEAGIDGGGVFKEFFTSLCKEVFDTDRGLWLANKKNELYPNPHSYATEPHSLNWYRFIGRILGKAMYEGILVDVAFAGFFLSKWLGKQSFLDDLASLDPELYQGLIFLKHYTGDPEDLSLNFTVAVDDFGVAKTIDLIPNGSNIPITRENRLQYIQFVSHYRLSRQIKYQSEAFFEGLSEMIDTKWLRMFNQQEVQILLGGVNSPVDLEDLRSHTNYGGLYDNKESTIESFWNVVESFDQEQRRALLRFVTSCSRPPLLGFKELVPNFAIRDAGNDEQRLPTASTCVNLLKLPRYQSEQTLREKLLQAIHSGAGFDLS</sequence>
<dbReference type="Gene3D" id="3.90.1750.10">
    <property type="entry name" value="Hect, E3 ligase catalytic domains"/>
    <property type="match status" value="1"/>
</dbReference>
<dbReference type="CDD" id="cd00078">
    <property type="entry name" value="HECTc"/>
    <property type="match status" value="1"/>
</dbReference>
<evidence type="ECO:0000256" key="6">
    <source>
        <dbReference type="SAM" id="MobiDB-lite"/>
    </source>
</evidence>
<name>A0A165WRS0_9AGAM</name>
<dbReference type="AlphaFoldDB" id="A0A165WRS0"/>
<dbReference type="FunFam" id="3.30.2410.10:FF:000011">
    <property type="entry name" value="Putative Ubiquitin-protein ligase E3C"/>
    <property type="match status" value="1"/>
</dbReference>
<evidence type="ECO:0000256" key="5">
    <source>
        <dbReference type="PROSITE-ProRule" id="PRU00104"/>
    </source>
</evidence>
<dbReference type="SMART" id="SM00119">
    <property type="entry name" value="HECTc"/>
    <property type="match status" value="1"/>
</dbReference>
<feature type="compositionally biased region" description="Low complexity" evidence="6">
    <location>
        <begin position="333"/>
        <end position="344"/>
    </location>
</feature>
<evidence type="ECO:0000313" key="8">
    <source>
        <dbReference type="EMBL" id="KZP07852.1"/>
    </source>
</evidence>
<dbReference type="PANTHER" id="PTHR45700:SF2">
    <property type="entry name" value="UBIQUITIN-PROTEIN LIGASE E3C"/>
    <property type="match status" value="1"/>
</dbReference>
<evidence type="ECO:0000256" key="4">
    <source>
        <dbReference type="ARBA" id="ARBA00022786"/>
    </source>
</evidence>
<feature type="active site" description="Glycyl thioester intermediate" evidence="5">
    <location>
        <position position="998"/>
    </location>
</feature>
<dbReference type="EC" id="2.3.2.26" evidence="2"/>
<dbReference type="InterPro" id="IPR000569">
    <property type="entry name" value="HECT_dom"/>
</dbReference>
<reference evidence="8" key="1">
    <citation type="journal article" date="2016" name="Mol. Biol. Evol.">
        <title>Comparative Genomics of Early-Diverging Mushroom-Forming Fungi Provides Insights into the Origins of Lignocellulose Decay Capabilities.</title>
        <authorList>
            <person name="Nagy L.G."/>
            <person name="Riley R."/>
            <person name="Tritt A."/>
            <person name="Adam C."/>
            <person name="Daum C."/>
            <person name="Floudas D."/>
            <person name="Sun H."/>
            <person name="Yadav J.S."/>
            <person name="Pangilinan J."/>
            <person name="Larsson K.H."/>
            <person name="Matsuura K."/>
            <person name="Barry K."/>
            <person name="Labutti K."/>
            <person name="Kuo R."/>
            <person name="Ohm R.A."/>
            <person name="Bhattacharya S.S."/>
            <person name="Shirouzu T."/>
            <person name="Yoshinaga Y."/>
            <person name="Martin F.M."/>
            <person name="Grigoriev I.V."/>
            <person name="Hibbett D.S."/>
        </authorList>
    </citation>
    <scope>NUCLEOTIDE SEQUENCE [LARGE SCALE GENOMIC DNA]</scope>
    <source>
        <strain evidence="8">CBS 109695</strain>
    </source>
</reference>
<dbReference type="Pfam" id="PF00632">
    <property type="entry name" value="HECT"/>
    <property type="match status" value="1"/>
</dbReference>
<dbReference type="STRING" id="436010.A0A165WRS0"/>
<comment type="catalytic activity">
    <reaction evidence="1">
        <text>S-ubiquitinyl-[E2 ubiquitin-conjugating enzyme]-L-cysteine + [acceptor protein]-L-lysine = [E2 ubiquitin-conjugating enzyme]-L-cysteine + N(6)-ubiquitinyl-[acceptor protein]-L-lysine.</text>
        <dbReference type="EC" id="2.3.2.26"/>
    </reaction>
</comment>
<dbReference type="PROSITE" id="PS50237">
    <property type="entry name" value="HECT"/>
    <property type="match status" value="1"/>
</dbReference>
<dbReference type="SUPFAM" id="SSF56204">
    <property type="entry name" value="Hect, E3 ligase catalytic domain"/>
    <property type="match status" value="1"/>
</dbReference>
<gene>
    <name evidence="8" type="ORF">FIBSPDRAFT_762305</name>
</gene>
<keyword evidence="3" id="KW-0808">Transferase</keyword>
<organism evidence="8">
    <name type="scientific">Athelia psychrophila</name>
    <dbReference type="NCBI Taxonomy" id="1759441"/>
    <lineage>
        <taxon>Eukaryota</taxon>
        <taxon>Fungi</taxon>
        <taxon>Dikarya</taxon>
        <taxon>Basidiomycota</taxon>
        <taxon>Agaricomycotina</taxon>
        <taxon>Agaricomycetes</taxon>
        <taxon>Agaricomycetidae</taxon>
        <taxon>Atheliales</taxon>
        <taxon>Atheliaceae</taxon>
        <taxon>Athelia</taxon>
    </lineage>
</organism>
<protein>
    <recommendedName>
        <fullName evidence="2">HECT-type E3 ubiquitin transferase</fullName>
        <ecNumber evidence="2">2.3.2.26</ecNumber>
    </recommendedName>
</protein>
<dbReference type="EMBL" id="KV417738">
    <property type="protein sequence ID" value="KZP07852.1"/>
    <property type="molecule type" value="Genomic_DNA"/>
</dbReference>
<feature type="domain" description="HECT" evidence="7">
    <location>
        <begin position="694"/>
        <end position="1030"/>
    </location>
</feature>
<dbReference type="PANTHER" id="PTHR45700">
    <property type="entry name" value="UBIQUITIN-PROTEIN LIGASE E3C"/>
    <property type="match status" value="1"/>
</dbReference>
<feature type="region of interest" description="Disordered" evidence="6">
    <location>
        <begin position="329"/>
        <end position="358"/>
    </location>
</feature>
<dbReference type="GO" id="GO:0006511">
    <property type="term" value="P:ubiquitin-dependent protein catabolic process"/>
    <property type="evidence" value="ECO:0007669"/>
    <property type="project" value="TreeGrafter"/>
</dbReference>
<dbReference type="InterPro" id="IPR035983">
    <property type="entry name" value="Hect_E3_ubiquitin_ligase"/>
</dbReference>
<dbReference type="GO" id="GO:0061630">
    <property type="term" value="F:ubiquitin protein ligase activity"/>
    <property type="evidence" value="ECO:0007669"/>
    <property type="project" value="UniProtKB-EC"/>
</dbReference>
<dbReference type="Gene3D" id="3.30.2410.10">
    <property type="entry name" value="Hect, E3 ligase catalytic domain"/>
    <property type="match status" value="1"/>
</dbReference>
<dbReference type="FunFam" id="3.30.2160.10:FF:000002">
    <property type="entry name" value="Putative Ubiquitin-protein ligase E3C"/>
    <property type="match status" value="1"/>
</dbReference>
<keyword evidence="4 5" id="KW-0833">Ubl conjugation pathway</keyword>
<evidence type="ECO:0000256" key="1">
    <source>
        <dbReference type="ARBA" id="ARBA00000885"/>
    </source>
</evidence>